<keyword evidence="4 8" id="KW-0732">Signal</keyword>
<keyword evidence="8" id="KW-0560">Oxidoreductase</keyword>
<dbReference type="EC" id="1.8.-.-" evidence="8"/>
<evidence type="ECO:0000313" key="11">
    <source>
        <dbReference type="EMBL" id="KAJ8383324.1"/>
    </source>
</evidence>
<evidence type="ECO:0000256" key="7">
    <source>
        <dbReference type="ARBA" id="ARBA00059163"/>
    </source>
</evidence>
<dbReference type="InterPro" id="IPR003119">
    <property type="entry name" value="SAP_A"/>
</dbReference>
<sequence length="271" mass="30532">MSDTRQTRDCVCRSKRKEQEEKAEVAPPPVFMGDNCNSKPSCGYPLSEWCTTQEIARECGVEEHCLQRNATRPSRAEPLVDVGLYYESLCPGCRQFLTQQLFPTWIMLRDIMDVQLVPYGNAQESFDGKKYHFTCQHGEDECLGNMIETCVLNLAASTAYQIIYCMESSFDVLKAAQLCVELNAPSIKWESIMDCVKGDQGNKLMHENAQKTEALNPPHKYVPWVTINGEHTDDLQNKAMSSLFNLVCSLFKGPKPVACTGASQKLDRSYC</sequence>
<evidence type="ECO:0000256" key="2">
    <source>
        <dbReference type="ARBA" id="ARBA00011615"/>
    </source>
</evidence>
<dbReference type="PANTHER" id="PTHR13234:SF8">
    <property type="entry name" value="GAMMA-INTERFERON-INDUCIBLE LYSOSOMAL THIOL REDUCTASE"/>
    <property type="match status" value="1"/>
</dbReference>
<evidence type="ECO:0000256" key="9">
    <source>
        <dbReference type="SAM" id="MobiDB-lite"/>
    </source>
</evidence>
<keyword evidence="8" id="KW-0458">Lysosome</keyword>
<keyword evidence="8" id="KW-0391">Immunity</keyword>
<comment type="function">
    <text evidence="7">Lysosomal thiol reductase that can reduce protein disulfide bonds. May facilitate the complete unfolding of proteins destined for lysosomal degradation. Plays an important role in antigen processing. Facilitates the generation of MHC class II-restricted epitodes from disulfide bond-containing antigen by the endocytic reduction of disulfide bonds. Also facilitates MHC class I-restricted recognition of exogenous antigens containing disulfide bonds by CD8+ T-cells or crosspresentation.</text>
</comment>
<organism evidence="11 12">
    <name type="scientific">Aldrovandia affinis</name>
    <dbReference type="NCBI Taxonomy" id="143900"/>
    <lineage>
        <taxon>Eukaryota</taxon>
        <taxon>Metazoa</taxon>
        <taxon>Chordata</taxon>
        <taxon>Craniata</taxon>
        <taxon>Vertebrata</taxon>
        <taxon>Euteleostomi</taxon>
        <taxon>Actinopterygii</taxon>
        <taxon>Neopterygii</taxon>
        <taxon>Teleostei</taxon>
        <taxon>Notacanthiformes</taxon>
        <taxon>Halosauridae</taxon>
        <taxon>Aldrovandia</taxon>
    </lineage>
</organism>
<feature type="domain" description="Saposin A-type" evidence="10">
    <location>
        <begin position="35"/>
        <end position="75"/>
    </location>
</feature>
<protein>
    <recommendedName>
        <fullName evidence="8">Gamma-interferon-inducible lysosomal thiol reductase</fullName>
        <ecNumber evidence="8">1.8.-.-</ecNumber>
    </recommendedName>
    <alternativeName>
        <fullName evidence="8">Gamma-interferon-inducible protein IP-30</fullName>
    </alternativeName>
</protein>
<keyword evidence="6 8" id="KW-0325">Glycoprotein</keyword>
<evidence type="ECO:0000256" key="4">
    <source>
        <dbReference type="ARBA" id="ARBA00022729"/>
    </source>
</evidence>
<comment type="similarity">
    <text evidence="1 8">Belongs to the GILT family.</text>
</comment>
<dbReference type="AlphaFoldDB" id="A0AAD7W582"/>
<dbReference type="GO" id="GO:0016671">
    <property type="term" value="F:oxidoreductase activity, acting on a sulfur group of donors, disulfide as acceptor"/>
    <property type="evidence" value="ECO:0007669"/>
    <property type="project" value="UniProtKB-UniRule"/>
</dbReference>
<dbReference type="EMBL" id="JAINUG010000296">
    <property type="protein sequence ID" value="KAJ8383324.1"/>
    <property type="molecule type" value="Genomic_DNA"/>
</dbReference>
<dbReference type="Pfam" id="PF03227">
    <property type="entry name" value="GILT"/>
    <property type="match status" value="1"/>
</dbReference>
<dbReference type="InterPro" id="IPR004911">
    <property type="entry name" value="Interferon-induced_GILT"/>
</dbReference>
<dbReference type="GO" id="GO:0002376">
    <property type="term" value="P:immune system process"/>
    <property type="evidence" value="ECO:0007669"/>
    <property type="project" value="UniProtKB-KW"/>
</dbReference>
<evidence type="ECO:0000259" key="10">
    <source>
        <dbReference type="PROSITE" id="PS51110"/>
    </source>
</evidence>
<comment type="function">
    <text evidence="8">Lysosomal thiol reductase that can reduce protein disulfide bonds. Facilitates the complete unfolding of proteins destined for lysosomal degradation. Plays an important role in antigen processing.</text>
</comment>
<comment type="subcellular location">
    <subcellularLocation>
        <location evidence="8">Secreted</location>
    </subcellularLocation>
    <subcellularLocation>
        <location evidence="8">Lysosome</location>
    </subcellularLocation>
</comment>
<gene>
    <name evidence="11" type="ORF">AAFF_G00221840</name>
</gene>
<comment type="subunit">
    <text evidence="2 8">Dimer; disulfide-linked.</text>
</comment>
<feature type="compositionally biased region" description="Basic and acidic residues" evidence="9">
    <location>
        <begin position="1"/>
        <end position="24"/>
    </location>
</feature>
<evidence type="ECO:0000256" key="8">
    <source>
        <dbReference type="RuleBase" id="RU369109"/>
    </source>
</evidence>
<feature type="region of interest" description="Disordered" evidence="9">
    <location>
        <begin position="1"/>
        <end position="27"/>
    </location>
</feature>
<name>A0AAD7W582_9TELE</name>
<reference evidence="11" key="1">
    <citation type="journal article" date="2023" name="Science">
        <title>Genome structures resolve the early diversification of teleost fishes.</title>
        <authorList>
            <person name="Parey E."/>
            <person name="Louis A."/>
            <person name="Montfort J."/>
            <person name="Bouchez O."/>
            <person name="Roques C."/>
            <person name="Iampietro C."/>
            <person name="Lluch J."/>
            <person name="Castinel A."/>
            <person name="Donnadieu C."/>
            <person name="Desvignes T."/>
            <person name="Floi Bucao C."/>
            <person name="Jouanno E."/>
            <person name="Wen M."/>
            <person name="Mejri S."/>
            <person name="Dirks R."/>
            <person name="Jansen H."/>
            <person name="Henkel C."/>
            <person name="Chen W.J."/>
            <person name="Zahm M."/>
            <person name="Cabau C."/>
            <person name="Klopp C."/>
            <person name="Thompson A.W."/>
            <person name="Robinson-Rechavi M."/>
            <person name="Braasch I."/>
            <person name="Lecointre G."/>
            <person name="Bobe J."/>
            <person name="Postlethwait J.H."/>
            <person name="Berthelot C."/>
            <person name="Roest Crollius H."/>
            <person name="Guiguen Y."/>
        </authorList>
    </citation>
    <scope>NUCLEOTIDE SEQUENCE</scope>
    <source>
        <strain evidence="11">NC1722</strain>
    </source>
</reference>
<keyword evidence="8" id="KW-0676">Redox-active center</keyword>
<dbReference type="GO" id="GO:0005764">
    <property type="term" value="C:lysosome"/>
    <property type="evidence" value="ECO:0007669"/>
    <property type="project" value="UniProtKB-SubCell"/>
</dbReference>
<proteinExistence type="inferred from homology"/>
<keyword evidence="5 8" id="KW-1015">Disulfide bond</keyword>
<dbReference type="PROSITE" id="PS51110">
    <property type="entry name" value="SAP_A"/>
    <property type="match status" value="1"/>
</dbReference>
<keyword evidence="3 8" id="KW-0964">Secreted</keyword>
<keyword evidence="12" id="KW-1185">Reference proteome</keyword>
<evidence type="ECO:0000256" key="1">
    <source>
        <dbReference type="ARBA" id="ARBA00005679"/>
    </source>
</evidence>
<evidence type="ECO:0000256" key="6">
    <source>
        <dbReference type="ARBA" id="ARBA00023180"/>
    </source>
</evidence>
<dbReference type="GO" id="GO:0005576">
    <property type="term" value="C:extracellular region"/>
    <property type="evidence" value="ECO:0007669"/>
    <property type="project" value="UniProtKB-SubCell"/>
</dbReference>
<evidence type="ECO:0000313" key="12">
    <source>
        <dbReference type="Proteomes" id="UP001221898"/>
    </source>
</evidence>
<dbReference type="Proteomes" id="UP001221898">
    <property type="component" value="Unassembled WGS sequence"/>
</dbReference>
<dbReference type="PANTHER" id="PTHR13234">
    <property type="entry name" value="GAMMA-INTERFERON INDUCIBLE LYSOSOMAL THIOL REDUCTASE GILT"/>
    <property type="match status" value="1"/>
</dbReference>
<evidence type="ECO:0000256" key="5">
    <source>
        <dbReference type="ARBA" id="ARBA00023157"/>
    </source>
</evidence>
<evidence type="ECO:0000256" key="3">
    <source>
        <dbReference type="ARBA" id="ARBA00022525"/>
    </source>
</evidence>
<accession>A0AAD7W582</accession>
<comment type="caution">
    <text evidence="11">The sequence shown here is derived from an EMBL/GenBank/DDBJ whole genome shotgun (WGS) entry which is preliminary data.</text>
</comment>